<evidence type="ECO:0000256" key="5">
    <source>
        <dbReference type="ARBA" id="ARBA00022839"/>
    </source>
</evidence>
<protein>
    <submittedName>
        <fullName evidence="9">Putative RNA exonuclease NEF-sp</fullName>
    </submittedName>
</protein>
<comment type="subcellular location">
    <subcellularLocation>
        <location evidence="1">Nucleus</location>
    </subcellularLocation>
</comment>
<keyword evidence="3" id="KW-0540">Nuclease</keyword>
<dbReference type="GO" id="GO:0003676">
    <property type="term" value="F:nucleic acid binding"/>
    <property type="evidence" value="ECO:0007669"/>
    <property type="project" value="InterPro"/>
</dbReference>
<dbReference type="PANTHER" id="PTHR12801:SF82">
    <property type="entry name" value="RNA EXONUCLEASE 5"/>
    <property type="match status" value="1"/>
</dbReference>
<keyword evidence="5 9" id="KW-0269">Exonuclease</keyword>
<dbReference type="GO" id="GO:0005634">
    <property type="term" value="C:nucleus"/>
    <property type="evidence" value="ECO:0007669"/>
    <property type="project" value="UniProtKB-SubCell"/>
</dbReference>
<feature type="compositionally biased region" description="Low complexity" evidence="7">
    <location>
        <begin position="508"/>
        <end position="518"/>
    </location>
</feature>
<dbReference type="CDD" id="cd06145">
    <property type="entry name" value="REX1_like"/>
    <property type="match status" value="1"/>
</dbReference>
<sequence length="638" mass="70582">MDAEFKKQGKKEKRPLLFLNPNLNPRRSLFAIELQKLLGLCFLPQQYANWPRWAVLKKPLLVKSAFILIYDGSPPSVPEDALFQDMFLKPPSFFSPSNYGFSWWEELLTVPSSFLTGHALEMADTKKAVTTPVGTKRRSQSDIGLSDLIAGRCVGLGSSAPPAAKKAKCAAPFPQPEALADDAFERTLLLLNTDQMICEHIALPKDIAGTSWKEDWASFVPLKEKYEPVTSSSPMFGLDCEMVLTKAGSELARITIVDELGCALLDRLVKPPNPVEDYLTRFSGITHQMLAGVDTCLADIQLEMRQLLPPDAILVGHSIENDLKALKIFHPYLIDTSVIFNMSQCRTGKPKLRNLAQAFLGQTIQNGRMGHSSAEDAKATLDLVRLKLSQSLEFGDVTTPWRFPEDYLVFPRFEDPPAPVEPISGDKKPIKRTPAAHFVDLIAKGYPGVPIFLRPHADYLARLYTDPGPPVPLVGRLLADLRVSSLVCVNNASERVLFGSASEEEKSAAAPTATTDDAVSPEDPVDGAEHSPPLKKPNKKTARWLAEMANDHRFIMVRIGRPADWDSKKESKRLQKFATTLYMQAPSSSLIVLLCTRSHEKPTDSNGHRRPLNPIISQAFLALTNPSRFAERVPNSAS</sequence>
<comment type="similarity">
    <text evidence="2">Belongs to the REXO1/REXO3 family.</text>
</comment>
<dbReference type="Gene3D" id="3.30.420.10">
    <property type="entry name" value="Ribonuclease H-like superfamily/Ribonuclease H"/>
    <property type="match status" value="1"/>
</dbReference>
<evidence type="ECO:0000256" key="3">
    <source>
        <dbReference type="ARBA" id="ARBA00022722"/>
    </source>
</evidence>
<dbReference type="AlphaFoldDB" id="A0A0V0J9M0"/>
<evidence type="ECO:0000256" key="4">
    <source>
        <dbReference type="ARBA" id="ARBA00022801"/>
    </source>
</evidence>
<proteinExistence type="inferred from homology"/>
<keyword evidence="6" id="KW-0539">Nucleus</keyword>
<feature type="region of interest" description="Disordered" evidence="7">
    <location>
        <begin position="501"/>
        <end position="540"/>
    </location>
</feature>
<dbReference type="FunFam" id="3.30.420.10:FF:000019">
    <property type="entry name" value="RNA exonuclease NEF-sp"/>
    <property type="match status" value="1"/>
</dbReference>
<name>A0A0V0J9M0_SCHSO</name>
<dbReference type="PANTHER" id="PTHR12801">
    <property type="entry name" value="RNA EXONUCLEASE REXO1 / RECO3 FAMILY MEMBER-RELATED"/>
    <property type="match status" value="1"/>
</dbReference>
<dbReference type="Pfam" id="PF00929">
    <property type="entry name" value="RNase_T"/>
    <property type="match status" value="1"/>
</dbReference>
<gene>
    <name evidence="9" type="primary">REXON</name>
    <name evidence="9" type="ORF">TR121242</name>
</gene>
<evidence type="ECO:0000313" key="9">
    <source>
        <dbReference type="EMBL" id="JAP61882.1"/>
    </source>
</evidence>
<dbReference type="InterPro" id="IPR047021">
    <property type="entry name" value="REXO1/3/4-like"/>
</dbReference>
<keyword evidence="4" id="KW-0378">Hydrolase</keyword>
<dbReference type="InterPro" id="IPR036397">
    <property type="entry name" value="RNaseH_sf"/>
</dbReference>
<evidence type="ECO:0000256" key="2">
    <source>
        <dbReference type="ARBA" id="ARBA00006357"/>
    </source>
</evidence>
<dbReference type="InterPro" id="IPR012337">
    <property type="entry name" value="RNaseH-like_sf"/>
</dbReference>
<evidence type="ECO:0000256" key="7">
    <source>
        <dbReference type="SAM" id="MobiDB-lite"/>
    </source>
</evidence>
<dbReference type="InterPro" id="IPR013520">
    <property type="entry name" value="Ribonucl_H"/>
</dbReference>
<evidence type="ECO:0000256" key="6">
    <source>
        <dbReference type="ARBA" id="ARBA00023242"/>
    </source>
</evidence>
<organism evidence="9">
    <name type="scientific">Schistocephalus solidus</name>
    <name type="common">Tapeworm</name>
    <dbReference type="NCBI Taxonomy" id="70667"/>
    <lineage>
        <taxon>Eukaryota</taxon>
        <taxon>Metazoa</taxon>
        <taxon>Spiralia</taxon>
        <taxon>Lophotrochozoa</taxon>
        <taxon>Platyhelminthes</taxon>
        <taxon>Cestoda</taxon>
        <taxon>Eucestoda</taxon>
        <taxon>Diphyllobothriidea</taxon>
        <taxon>Diphyllobothriidae</taxon>
        <taxon>Schistocephalus</taxon>
    </lineage>
</organism>
<dbReference type="SUPFAM" id="SSF53098">
    <property type="entry name" value="Ribonuclease H-like"/>
    <property type="match status" value="1"/>
</dbReference>
<dbReference type="GO" id="GO:0004527">
    <property type="term" value="F:exonuclease activity"/>
    <property type="evidence" value="ECO:0007669"/>
    <property type="project" value="UniProtKB-KW"/>
</dbReference>
<accession>A0A0V0J9M0</accession>
<dbReference type="EMBL" id="GEEE01001343">
    <property type="protein sequence ID" value="JAP61882.1"/>
    <property type="molecule type" value="Transcribed_RNA"/>
</dbReference>
<dbReference type="SMART" id="SM00479">
    <property type="entry name" value="EXOIII"/>
    <property type="match status" value="1"/>
</dbReference>
<reference evidence="9" key="1">
    <citation type="submission" date="2016-01" db="EMBL/GenBank/DDBJ databases">
        <title>Reference transcriptome for the parasite Schistocephalus solidus: insights into the molecular evolution of parasitism.</title>
        <authorList>
            <person name="Hebert F.O."/>
            <person name="Grambauer S."/>
            <person name="Barber I."/>
            <person name="Landry C.R."/>
            <person name="Aubin-Horth N."/>
        </authorList>
    </citation>
    <scope>NUCLEOTIDE SEQUENCE</scope>
</reference>
<evidence type="ECO:0000259" key="8">
    <source>
        <dbReference type="SMART" id="SM00479"/>
    </source>
</evidence>
<evidence type="ECO:0000256" key="1">
    <source>
        <dbReference type="ARBA" id="ARBA00004123"/>
    </source>
</evidence>
<dbReference type="InterPro" id="IPR034922">
    <property type="entry name" value="REX1-like_exo"/>
</dbReference>
<feature type="domain" description="Exonuclease" evidence="8">
    <location>
        <begin position="234"/>
        <end position="393"/>
    </location>
</feature>